<dbReference type="CDD" id="cd13127">
    <property type="entry name" value="MATE_tuaB_like"/>
    <property type="match status" value="1"/>
</dbReference>
<evidence type="ECO:0000256" key="5">
    <source>
        <dbReference type="ARBA" id="ARBA00022989"/>
    </source>
</evidence>
<dbReference type="EMBL" id="CP096205">
    <property type="protein sequence ID" value="UPQ79294.1"/>
    <property type="molecule type" value="Genomic_DNA"/>
</dbReference>
<feature type="transmembrane region" description="Helical" evidence="7">
    <location>
        <begin position="284"/>
        <end position="304"/>
    </location>
</feature>
<dbReference type="PANTHER" id="PTHR30250">
    <property type="entry name" value="PST FAMILY PREDICTED COLANIC ACID TRANSPORTER"/>
    <property type="match status" value="1"/>
</dbReference>
<keyword evidence="6 7" id="KW-0472">Membrane</keyword>
<keyword evidence="4 7" id="KW-0812">Transmembrane</keyword>
<evidence type="ECO:0000313" key="9">
    <source>
        <dbReference type="Proteomes" id="UP000830583"/>
    </source>
</evidence>
<evidence type="ECO:0000256" key="7">
    <source>
        <dbReference type="SAM" id="Phobius"/>
    </source>
</evidence>
<evidence type="ECO:0000256" key="3">
    <source>
        <dbReference type="ARBA" id="ARBA00022475"/>
    </source>
</evidence>
<proteinExistence type="inferred from homology"/>
<feature type="transmembrane region" description="Helical" evidence="7">
    <location>
        <begin position="357"/>
        <end position="375"/>
    </location>
</feature>
<reference evidence="8" key="1">
    <citation type="submission" date="2022-04" db="EMBL/GenBank/DDBJ databases">
        <title>Consumption of N2O by Flavobacterium azooxidireducens sp. nov. isolated from Decomposing Leaf Litter of Phragmites australis (Cav.).</title>
        <authorList>
            <person name="Behrendt U."/>
            <person name="Spanner T."/>
            <person name="Augustin J."/>
            <person name="Horn M.A."/>
            <person name="Kolb S."/>
            <person name="Ulrich A."/>
        </authorList>
    </citation>
    <scope>NUCLEOTIDE SEQUENCE</scope>
    <source>
        <strain evidence="8">IGB 4-14</strain>
    </source>
</reference>
<sequence length="474" mass="55126">MNLNNATRKNVKWSFIESISLKIVGFVLSIILARLLLPSDFGVLAIVNVFYLMTTLFIDGGLREAIIQKKDADEKDFSTVFWLNISISVFLYLLLFISSPFIEDFYKFKDLSFFIRLQSLTLIIEAFGLIQIVKATKELNLKKITLARIPATIISFFVGIGLAYYGYGILSLIIQQLVSVGLYTLLLIYNIRYKPSLIISKASIKTLYGFGLKLFAVSFINRMYVQSLNLIYAFFFNVKELGFYTKSKSLQGVPIEIINNTFARGLYPTMVKVQQHNRLLRKIFLLNIRRLTFIMLIINCVFYFNAKEIVQFLLGENWIEMTDFLKIAAVGSIFYPLVSKVVNVFKVKGKANFLLKIELIWKITSVILIVILSMFTNFIFVLWTIVILNFIMGFVYLYFCSREIVFDFKKETILVLKMLIMFFFFGFILNYGLSMLFKNSFYLIKPIVFSIPYLIFIYIVNQRFGYFNLKKKLL</sequence>
<dbReference type="PANTHER" id="PTHR30250:SF10">
    <property type="entry name" value="LIPOPOLYSACCHARIDE BIOSYNTHESIS PROTEIN WZXC"/>
    <property type="match status" value="1"/>
</dbReference>
<feature type="transmembrane region" description="Helical" evidence="7">
    <location>
        <begin position="113"/>
        <end position="133"/>
    </location>
</feature>
<feature type="transmembrane region" description="Helical" evidence="7">
    <location>
        <begin position="41"/>
        <end position="58"/>
    </location>
</feature>
<feature type="transmembrane region" description="Helical" evidence="7">
    <location>
        <begin position="439"/>
        <end position="460"/>
    </location>
</feature>
<evidence type="ECO:0000313" key="8">
    <source>
        <dbReference type="EMBL" id="UPQ79294.1"/>
    </source>
</evidence>
<feature type="transmembrane region" description="Helical" evidence="7">
    <location>
        <begin position="12"/>
        <end position="35"/>
    </location>
</feature>
<keyword evidence="9" id="KW-1185">Reference proteome</keyword>
<keyword evidence="3" id="KW-1003">Cell membrane</keyword>
<comment type="subcellular location">
    <subcellularLocation>
        <location evidence="1">Cell membrane</location>
        <topology evidence="1">Multi-pass membrane protein</topology>
    </subcellularLocation>
</comment>
<dbReference type="Pfam" id="PF13440">
    <property type="entry name" value="Polysacc_synt_3"/>
    <property type="match status" value="1"/>
</dbReference>
<feature type="transmembrane region" description="Helical" evidence="7">
    <location>
        <begin position="79"/>
        <end position="101"/>
    </location>
</feature>
<dbReference type="RefSeq" id="WP_248434310.1">
    <property type="nucleotide sequence ID" value="NZ_CP096205.1"/>
</dbReference>
<evidence type="ECO:0000256" key="6">
    <source>
        <dbReference type="ARBA" id="ARBA00023136"/>
    </source>
</evidence>
<feature type="transmembrane region" description="Helical" evidence="7">
    <location>
        <begin position="324"/>
        <end position="345"/>
    </location>
</feature>
<evidence type="ECO:0000256" key="1">
    <source>
        <dbReference type="ARBA" id="ARBA00004651"/>
    </source>
</evidence>
<organism evidence="8 9">
    <name type="scientific">Flavobacterium azooxidireducens</name>
    <dbReference type="NCBI Taxonomy" id="1871076"/>
    <lineage>
        <taxon>Bacteria</taxon>
        <taxon>Pseudomonadati</taxon>
        <taxon>Bacteroidota</taxon>
        <taxon>Flavobacteriia</taxon>
        <taxon>Flavobacteriales</taxon>
        <taxon>Flavobacteriaceae</taxon>
        <taxon>Flavobacterium</taxon>
    </lineage>
</organism>
<dbReference type="Proteomes" id="UP000830583">
    <property type="component" value="Chromosome"/>
</dbReference>
<feature type="transmembrane region" description="Helical" evidence="7">
    <location>
        <begin position="412"/>
        <end position="433"/>
    </location>
</feature>
<protein>
    <submittedName>
        <fullName evidence="8">Lipopolysaccharide biosynthesis protein</fullName>
    </submittedName>
</protein>
<feature type="transmembrane region" description="Helical" evidence="7">
    <location>
        <begin position="173"/>
        <end position="191"/>
    </location>
</feature>
<feature type="transmembrane region" description="Helical" evidence="7">
    <location>
        <begin position="381"/>
        <end position="400"/>
    </location>
</feature>
<keyword evidence="5 7" id="KW-1133">Transmembrane helix</keyword>
<evidence type="ECO:0000256" key="2">
    <source>
        <dbReference type="ARBA" id="ARBA00007430"/>
    </source>
</evidence>
<dbReference type="InterPro" id="IPR050833">
    <property type="entry name" value="Poly_Biosynth_Transport"/>
</dbReference>
<name>A0ABY4KF17_9FLAO</name>
<evidence type="ECO:0000256" key="4">
    <source>
        <dbReference type="ARBA" id="ARBA00022692"/>
    </source>
</evidence>
<feature type="transmembrane region" description="Helical" evidence="7">
    <location>
        <begin position="145"/>
        <end position="167"/>
    </location>
</feature>
<gene>
    <name evidence="8" type="ORF">M0M57_00290</name>
</gene>
<comment type="similarity">
    <text evidence="2">Belongs to the polysaccharide synthase family.</text>
</comment>
<accession>A0ABY4KF17</accession>